<keyword evidence="4" id="KW-1185">Reference proteome</keyword>
<feature type="transmembrane region" description="Helical" evidence="1">
    <location>
        <begin position="266"/>
        <end position="284"/>
    </location>
</feature>
<dbReference type="KEGG" id="thel:IG193_02160"/>
<keyword evidence="1" id="KW-0812">Transmembrane</keyword>
<dbReference type="GeneID" id="59148662"/>
<reference evidence="3 4" key="1">
    <citation type="submission" date="2020-10" db="EMBL/GenBank/DDBJ databases">
        <title>Thermofilum lucidum 3507LT sp. nov. a novel member of Thermofilaceae family isolated from Chile hot spring, and proposal of description order Thermofilales.</title>
        <authorList>
            <person name="Zayulina K.S."/>
            <person name="Elcheninov A.G."/>
            <person name="Toshchakov S.V."/>
            <person name="Kublanov I.V."/>
        </authorList>
    </citation>
    <scope>NUCLEOTIDE SEQUENCE [LARGE SCALE GENOMIC DNA]</scope>
    <source>
        <strain evidence="3 4">3507LT</strain>
    </source>
</reference>
<evidence type="ECO:0000313" key="4">
    <source>
        <dbReference type="Proteomes" id="UP000594121"/>
    </source>
</evidence>
<protein>
    <submittedName>
        <fullName evidence="3">DUF4350 domain-containing protein</fullName>
    </submittedName>
</protein>
<dbReference type="RefSeq" id="WP_192819261.1">
    <property type="nucleotide sequence ID" value="NZ_CP062310.1"/>
</dbReference>
<proteinExistence type="predicted"/>
<evidence type="ECO:0000259" key="2">
    <source>
        <dbReference type="Pfam" id="PF14258"/>
    </source>
</evidence>
<dbReference type="InParanoid" id="A0A7L9FHP9"/>
<evidence type="ECO:0000256" key="1">
    <source>
        <dbReference type="SAM" id="Phobius"/>
    </source>
</evidence>
<gene>
    <name evidence="3" type="ORF">IG193_02160</name>
</gene>
<organism evidence="3 4">
    <name type="scientific">Infirmifilum lucidum</name>
    <dbReference type="NCBI Taxonomy" id="2776706"/>
    <lineage>
        <taxon>Archaea</taxon>
        <taxon>Thermoproteota</taxon>
        <taxon>Thermoprotei</taxon>
        <taxon>Thermofilales</taxon>
        <taxon>Thermofilaceae</taxon>
        <taxon>Infirmifilum</taxon>
    </lineage>
</organism>
<dbReference type="InterPro" id="IPR025646">
    <property type="entry name" value="DUF4350"/>
</dbReference>
<evidence type="ECO:0000313" key="3">
    <source>
        <dbReference type="EMBL" id="QOJ79289.1"/>
    </source>
</evidence>
<keyword evidence="1" id="KW-1133">Transmembrane helix</keyword>
<dbReference type="Proteomes" id="UP000594121">
    <property type="component" value="Chromosome"/>
</dbReference>
<name>A0A7L9FHP9_9CREN</name>
<keyword evidence="1" id="KW-0472">Membrane</keyword>
<sequence length="297" mass="31624">MKGYILLGVGLSLAVLLLLVAFIPSTDDFSPDNPLWNGLTTFCQEFNASVVDVGNIRGLPRGVVLFIVGPSANLSTVNALELRRFVERGGVLVVADDFGSGNSILGALGASTRIRGGLLEDGVFMYRSPYLPRALARVNGSTLELYLNYASVLEPGGSGVCLAYSSPFSCLDVDFNGVCDRGEPHGPFCVAYMEPIDSGRLVVFSDASIFINSMVNLGGNSAMIKNLVGSRSVYVLVGLWDAGTYTRARSLLLGVLGLVYGSSLRYISVPLTGLLMYALSLAISRRIRKLIGARHGV</sequence>
<feature type="domain" description="DUF4350" evidence="2">
    <location>
        <begin position="61"/>
        <end position="228"/>
    </location>
</feature>
<dbReference type="AlphaFoldDB" id="A0A7L9FHP9"/>
<dbReference type="Pfam" id="PF14258">
    <property type="entry name" value="DUF4350"/>
    <property type="match status" value="1"/>
</dbReference>
<dbReference type="EMBL" id="CP062310">
    <property type="protein sequence ID" value="QOJ79289.1"/>
    <property type="molecule type" value="Genomic_DNA"/>
</dbReference>
<accession>A0A7L9FHP9</accession>